<dbReference type="EMBL" id="MU865360">
    <property type="protein sequence ID" value="KAK4225726.1"/>
    <property type="molecule type" value="Genomic_DNA"/>
</dbReference>
<gene>
    <name evidence="2" type="ORF">QBC38DRAFT_482131</name>
</gene>
<proteinExistence type="predicted"/>
<protein>
    <recommendedName>
        <fullName evidence="4">Secreted protein</fullName>
    </recommendedName>
</protein>
<evidence type="ECO:0000313" key="3">
    <source>
        <dbReference type="Proteomes" id="UP001301958"/>
    </source>
</evidence>
<evidence type="ECO:0000313" key="2">
    <source>
        <dbReference type="EMBL" id="KAK4225726.1"/>
    </source>
</evidence>
<feature type="chain" id="PRO_5043009960" description="Secreted protein" evidence="1">
    <location>
        <begin position="28"/>
        <end position="71"/>
    </location>
</feature>
<name>A0AAN7BLF1_9PEZI</name>
<comment type="caution">
    <text evidence="2">The sequence shown here is derived from an EMBL/GenBank/DDBJ whole genome shotgun (WGS) entry which is preliminary data.</text>
</comment>
<dbReference type="AlphaFoldDB" id="A0AAN7BLF1"/>
<evidence type="ECO:0000256" key="1">
    <source>
        <dbReference type="SAM" id="SignalP"/>
    </source>
</evidence>
<dbReference type="Proteomes" id="UP001301958">
    <property type="component" value="Unassembled WGS sequence"/>
</dbReference>
<keyword evidence="1" id="KW-0732">Signal</keyword>
<feature type="signal peptide" evidence="1">
    <location>
        <begin position="1"/>
        <end position="27"/>
    </location>
</feature>
<organism evidence="2 3">
    <name type="scientific">Podospora fimiseda</name>
    <dbReference type="NCBI Taxonomy" id="252190"/>
    <lineage>
        <taxon>Eukaryota</taxon>
        <taxon>Fungi</taxon>
        <taxon>Dikarya</taxon>
        <taxon>Ascomycota</taxon>
        <taxon>Pezizomycotina</taxon>
        <taxon>Sordariomycetes</taxon>
        <taxon>Sordariomycetidae</taxon>
        <taxon>Sordariales</taxon>
        <taxon>Podosporaceae</taxon>
        <taxon>Podospora</taxon>
    </lineage>
</organism>
<keyword evidence="3" id="KW-1185">Reference proteome</keyword>
<reference evidence="2" key="2">
    <citation type="submission" date="2023-05" db="EMBL/GenBank/DDBJ databases">
        <authorList>
            <consortium name="Lawrence Berkeley National Laboratory"/>
            <person name="Steindorff A."/>
            <person name="Hensen N."/>
            <person name="Bonometti L."/>
            <person name="Westerberg I."/>
            <person name="Brannstrom I.O."/>
            <person name="Guillou S."/>
            <person name="Cros-Aarteil S."/>
            <person name="Calhoun S."/>
            <person name="Haridas S."/>
            <person name="Kuo A."/>
            <person name="Mondo S."/>
            <person name="Pangilinan J."/>
            <person name="Riley R."/>
            <person name="Labutti K."/>
            <person name="Andreopoulos B."/>
            <person name="Lipzen A."/>
            <person name="Chen C."/>
            <person name="Yanf M."/>
            <person name="Daum C."/>
            <person name="Ng V."/>
            <person name="Clum A."/>
            <person name="Ohm R."/>
            <person name="Martin F."/>
            <person name="Silar P."/>
            <person name="Natvig D."/>
            <person name="Lalanne C."/>
            <person name="Gautier V."/>
            <person name="Ament-Velasquez S.L."/>
            <person name="Kruys A."/>
            <person name="Hutchinson M.I."/>
            <person name="Powell A.J."/>
            <person name="Barry K."/>
            <person name="Miller A.N."/>
            <person name="Grigoriev I.V."/>
            <person name="Debuchy R."/>
            <person name="Gladieux P."/>
            <person name="Thoren M.H."/>
            <person name="Johannesson H."/>
        </authorList>
    </citation>
    <scope>NUCLEOTIDE SEQUENCE</scope>
    <source>
        <strain evidence="2">CBS 990.96</strain>
    </source>
</reference>
<reference evidence="2" key="1">
    <citation type="journal article" date="2023" name="Mol. Phylogenet. Evol.">
        <title>Genome-scale phylogeny and comparative genomics of the fungal order Sordariales.</title>
        <authorList>
            <person name="Hensen N."/>
            <person name="Bonometti L."/>
            <person name="Westerberg I."/>
            <person name="Brannstrom I.O."/>
            <person name="Guillou S."/>
            <person name="Cros-Aarteil S."/>
            <person name="Calhoun S."/>
            <person name="Haridas S."/>
            <person name="Kuo A."/>
            <person name="Mondo S."/>
            <person name="Pangilinan J."/>
            <person name="Riley R."/>
            <person name="LaButti K."/>
            <person name="Andreopoulos B."/>
            <person name="Lipzen A."/>
            <person name="Chen C."/>
            <person name="Yan M."/>
            <person name="Daum C."/>
            <person name="Ng V."/>
            <person name="Clum A."/>
            <person name="Steindorff A."/>
            <person name="Ohm R.A."/>
            <person name="Martin F."/>
            <person name="Silar P."/>
            <person name="Natvig D.O."/>
            <person name="Lalanne C."/>
            <person name="Gautier V."/>
            <person name="Ament-Velasquez S.L."/>
            <person name="Kruys A."/>
            <person name="Hutchinson M.I."/>
            <person name="Powell A.J."/>
            <person name="Barry K."/>
            <person name="Miller A.N."/>
            <person name="Grigoriev I.V."/>
            <person name="Debuchy R."/>
            <person name="Gladieux P."/>
            <person name="Hiltunen Thoren M."/>
            <person name="Johannesson H."/>
        </authorList>
    </citation>
    <scope>NUCLEOTIDE SEQUENCE</scope>
    <source>
        <strain evidence="2">CBS 990.96</strain>
    </source>
</reference>
<evidence type="ECO:0008006" key="4">
    <source>
        <dbReference type="Google" id="ProtNLM"/>
    </source>
</evidence>
<sequence length="71" mass="8124">MFHLFFLFPFSLFPFFLPFSLNGTCVAAYRGLRFRTIVCRVDGLVLYDAIGRIALSATMKMRPMHPHAAQP</sequence>
<accession>A0AAN7BLF1</accession>